<evidence type="ECO:0000313" key="2">
    <source>
        <dbReference type="Proteomes" id="UP001152622"/>
    </source>
</evidence>
<dbReference type="EMBL" id="JAINUF010000005">
    <property type="protein sequence ID" value="KAJ8359486.1"/>
    <property type="molecule type" value="Genomic_DNA"/>
</dbReference>
<reference evidence="1" key="1">
    <citation type="journal article" date="2023" name="Science">
        <title>Genome structures resolve the early diversification of teleost fishes.</title>
        <authorList>
            <person name="Parey E."/>
            <person name="Louis A."/>
            <person name="Montfort J."/>
            <person name="Bouchez O."/>
            <person name="Roques C."/>
            <person name="Iampietro C."/>
            <person name="Lluch J."/>
            <person name="Castinel A."/>
            <person name="Donnadieu C."/>
            <person name="Desvignes T."/>
            <person name="Floi Bucao C."/>
            <person name="Jouanno E."/>
            <person name="Wen M."/>
            <person name="Mejri S."/>
            <person name="Dirks R."/>
            <person name="Jansen H."/>
            <person name="Henkel C."/>
            <person name="Chen W.J."/>
            <person name="Zahm M."/>
            <person name="Cabau C."/>
            <person name="Klopp C."/>
            <person name="Thompson A.W."/>
            <person name="Robinson-Rechavi M."/>
            <person name="Braasch I."/>
            <person name="Lecointre G."/>
            <person name="Bobe J."/>
            <person name="Postlethwait J.H."/>
            <person name="Berthelot C."/>
            <person name="Roest Crollius H."/>
            <person name="Guiguen Y."/>
        </authorList>
    </citation>
    <scope>NUCLEOTIDE SEQUENCE</scope>
    <source>
        <strain evidence="1">WJC10195</strain>
    </source>
</reference>
<protein>
    <submittedName>
        <fullName evidence="1">Uncharacterized protein</fullName>
    </submittedName>
</protein>
<name>A0A9Q1FIG7_SYNKA</name>
<organism evidence="1 2">
    <name type="scientific">Synaphobranchus kaupii</name>
    <name type="common">Kaup's arrowtooth eel</name>
    <dbReference type="NCBI Taxonomy" id="118154"/>
    <lineage>
        <taxon>Eukaryota</taxon>
        <taxon>Metazoa</taxon>
        <taxon>Chordata</taxon>
        <taxon>Craniata</taxon>
        <taxon>Vertebrata</taxon>
        <taxon>Euteleostomi</taxon>
        <taxon>Actinopterygii</taxon>
        <taxon>Neopterygii</taxon>
        <taxon>Teleostei</taxon>
        <taxon>Anguilliformes</taxon>
        <taxon>Synaphobranchidae</taxon>
        <taxon>Synaphobranchus</taxon>
    </lineage>
</organism>
<comment type="caution">
    <text evidence="1">The sequence shown here is derived from an EMBL/GenBank/DDBJ whole genome shotgun (WGS) entry which is preliminary data.</text>
</comment>
<sequence>MTSSDRVFRSPPEPSDAPRKRVAIPNMRRRACSVPGTRRERRRSSGVPAAVDCALARRSIPECFSSIACFLLCERTFRAHGNRSVIPFKATTPLKGGPLLRRSASSRSPRAEAGLHSCAIRRGSVGFRCPLPAARSGPFPLIDCVAVVYPLFQVCLAFCPMGLRLSCYAMGERGVEVEMHTGCKGAAGVRLGSSGLLSQGPSGIGLKE</sequence>
<keyword evidence="2" id="KW-1185">Reference proteome</keyword>
<proteinExistence type="predicted"/>
<gene>
    <name evidence="1" type="ORF">SKAU_G00160110</name>
</gene>
<accession>A0A9Q1FIG7</accession>
<dbReference type="AlphaFoldDB" id="A0A9Q1FIG7"/>
<evidence type="ECO:0000313" key="1">
    <source>
        <dbReference type="EMBL" id="KAJ8359486.1"/>
    </source>
</evidence>
<dbReference type="Proteomes" id="UP001152622">
    <property type="component" value="Chromosome 5"/>
</dbReference>